<dbReference type="Gene3D" id="3.30.200.20">
    <property type="entry name" value="Phosphorylase Kinase, domain 1"/>
    <property type="match status" value="1"/>
</dbReference>
<dbReference type="InterPro" id="IPR011009">
    <property type="entry name" value="Kinase-like_dom_sf"/>
</dbReference>
<evidence type="ECO:0000313" key="9">
    <source>
        <dbReference type="EMBL" id="KAF8774582.1"/>
    </source>
</evidence>
<dbReference type="Pfam" id="PF00069">
    <property type="entry name" value="Pkinase"/>
    <property type="match status" value="2"/>
</dbReference>
<feature type="domain" description="Protein kinase" evidence="8">
    <location>
        <begin position="328"/>
        <end position="602"/>
    </location>
</feature>
<dbReference type="InterPro" id="IPR000719">
    <property type="entry name" value="Prot_kinase_dom"/>
</dbReference>
<accession>A0A8T0EKS4</accession>
<dbReference type="GO" id="GO:0005737">
    <property type="term" value="C:cytoplasm"/>
    <property type="evidence" value="ECO:0007669"/>
    <property type="project" value="TreeGrafter"/>
</dbReference>
<dbReference type="GO" id="GO:0005634">
    <property type="term" value="C:nucleus"/>
    <property type="evidence" value="ECO:0007669"/>
    <property type="project" value="TreeGrafter"/>
</dbReference>
<evidence type="ECO:0000256" key="2">
    <source>
        <dbReference type="ARBA" id="ARBA00022527"/>
    </source>
</evidence>
<keyword evidence="9" id="KW-0132">Cell division</keyword>
<evidence type="ECO:0000256" key="7">
    <source>
        <dbReference type="PROSITE-ProRule" id="PRU10141"/>
    </source>
</evidence>
<evidence type="ECO:0000256" key="6">
    <source>
        <dbReference type="ARBA" id="ARBA00022840"/>
    </source>
</evidence>
<dbReference type="Gene3D" id="1.10.510.10">
    <property type="entry name" value="Transferase(Phosphotransferase) domain 1"/>
    <property type="match status" value="2"/>
</dbReference>
<evidence type="ECO:0000256" key="1">
    <source>
        <dbReference type="ARBA" id="ARBA00006485"/>
    </source>
</evidence>
<sequence length="664" mass="76757">MSTEDLYEDLDPIRDPETAYLRTTQLMKKHFGYNNPRILGEGSFGSVIRFNHPENEDGVTVKLLYLKEVNVGERKLWIRLRHENIVPLQRLTMFPTLNIACFEMQVYPYDLMKAVTSNEYLENTDSLNQLKLWLHQILCGLDYLHYKNLCHLDMKSDNVLISRRASKAMIADFTFLNRTTSCIGSDDIGLPIMYQPPEAFRVLKKGESIDGRAFDLWTYGLMSFEVLSNFHMVRSFACRHLGTELRHASIRGALQFYHLPCPILWTEEGLCMDQIFSDNNIAQILPHFNFTVLKNSVQEDLYEDLDPISEPEIAYLRTTQLMKKHFGYTHPRILGEGSFGSVIQFNHPENEEGVAIKLLHLEEVNEGERKLWIRLRHENIVPLQRFTIFPTLKVACFEMQVYPYDLMKAVTSNEYLENPDSLNQLKLWLHQILCGLDFLHYKNLCHLDMKSDNVLISRRASKAMIADFTFLNRTTSLIGSDDIGLPIMYQPPEAFRVLKKGESIDGRAFDLWTYGLMSFEVLSNFHMVRSFACRHLGAELRHASIRGALMEEAFTDKIKTALPAVDITYEDVKLALDFIHSFLKSDPSARITAETGMKHKFLGQGDFVCNDVDALWQRPNPTSESIYGPTIYHHQIEEPTIRRRDWTFDINVSESLTDECSSLF</sequence>
<dbReference type="PANTHER" id="PTHR24056:SF246">
    <property type="entry name" value="ECDYSONE-INDUCED PROTEIN 63E, ISOFORM N"/>
    <property type="match status" value="1"/>
</dbReference>
<evidence type="ECO:0000256" key="5">
    <source>
        <dbReference type="ARBA" id="ARBA00022777"/>
    </source>
</evidence>
<organism evidence="9 10">
    <name type="scientific">Argiope bruennichi</name>
    <name type="common">Wasp spider</name>
    <name type="synonym">Aranea bruennichi</name>
    <dbReference type="NCBI Taxonomy" id="94029"/>
    <lineage>
        <taxon>Eukaryota</taxon>
        <taxon>Metazoa</taxon>
        <taxon>Ecdysozoa</taxon>
        <taxon>Arthropoda</taxon>
        <taxon>Chelicerata</taxon>
        <taxon>Arachnida</taxon>
        <taxon>Araneae</taxon>
        <taxon>Araneomorphae</taxon>
        <taxon>Entelegynae</taxon>
        <taxon>Araneoidea</taxon>
        <taxon>Araneidae</taxon>
        <taxon>Argiope</taxon>
    </lineage>
</organism>
<keyword evidence="9" id="KW-0131">Cell cycle</keyword>
<comment type="caution">
    <text evidence="9">The sequence shown here is derived from an EMBL/GenBank/DDBJ whole genome shotgun (WGS) entry which is preliminary data.</text>
</comment>
<dbReference type="PROSITE" id="PS50011">
    <property type="entry name" value="PROTEIN_KINASE_DOM"/>
    <property type="match status" value="2"/>
</dbReference>
<comment type="similarity">
    <text evidence="1">Belongs to the protein kinase superfamily. CMGC Ser/Thr protein kinase family. CDC2/CDKX subfamily.</text>
</comment>
<evidence type="ECO:0000259" key="8">
    <source>
        <dbReference type="PROSITE" id="PS50011"/>
    </source>
</evidence>
<dbReference type="InterPro" id="IPR050108">
    <property type="entry name" value="CDK"/>
</dbReference>
<keyword evidence="5" id="KW-0418">Kinase</keyword>
<name>A0A8T0EKS4_ARGBR</name>
<dbReference type="Proteomes" id="UP000807504">
    <property type="component" value="Unassembled WGS sequence"/>
</dbReference>
<keyword evidence="2" id="KW-0723">Serine/threonine-protein kinase</keyword>
<dbReference type="GO" id="GO:0005524">
    <property type="term" value="F:ATP binding"/>
    <property type="evidence" value="ECO:0007669"/>
    <property type="project" value="UniProtKB-UniRule"/>
</dbReference>
<gene>
    <name evidence="9" type="ORF">HNY73_017114</name>
</gene>
<evidence type="ECO:0000256" key="4">
    <source>
        <dbReference type="ARBA" id="ARBA00022741"/>
    </source>
</evidence>
<keyword evidence="10" id="KW-1185">Reference proteome</keyword>
<keyword evidence="3" id="KW-0808">Transferase</keyword>
<feature type="domain" description="Protein kinase" evidence="8">
    <location>
        <begin position="33"/>
        <end position="333"/>
    </location>
</feature>
<dbReference type="PANTHER" id="PTHR24056">
    <property type="entry name" value="CELL DIVISION PROTEIN KINASE"/>
    <property type="match status" value="1"/>
</dbReference>
<dbReference type="SUPFAM" id="SSF56112">
    <property type="entry name" value="Protein kinase-like (PK-like)"/>
    <property type="match status" value="2"/>
</dbReference>
<evidence type="ECO:0000256" key="3">
    <source>
        <dbReference type="ARBA" id="ARBA00022679"/>
    </source>
</evidence>
<dbReference type="GO" id="GO:0004693">
    <property type="term" value="F:cyclin-dependent protein serine/threonine kinase activity"/>
    <property type="evidence" value="ECO:0007669"/>
    <property type="project" value="TreeGrafter"/>
</dbReference>
<dbReference type="GO" id="GO:0051301">
    <property type="term" value="P:cell division"/>
    <property type="evidence" value="ECO:0007669"/>
    <property type="project" value="UniProtKB-KW"/>
</dbReference>
<dbReference type="SMART" id="SM00220">
    <property type="entry name" value="S_TKc"/>
    <property type="match status" value="2"/>
</dbReference>
<dbReference type="EMBL" id="JABXBU010002227">
    <property type="protein sequence ID" value="KAF8774582.1"/>
    <property type="molecule type" value="Genomic_DNA"/>
</dbReference>
<reference evidence="9" key="1">
    <citation type="journal article" date="2020" name="bioRxiv">
        <title>Chromosome-level reference genome of the European wasp spider Argiope bruennichi: a resource for studies on range expansion and evolutionary adaptation.</title>
        <authorList>
            <person name="Sheffer M.M."/>
            <person name="Hoppe A."/>
            <person name="Krehenwinkel H."/>
            <person name="Uhl G."/>
            <person name="Kuss A.W."/>
            <person name="Jensen L."/>
            <person name="Jensen C."/>
            <person name="Gillespie R.G."/>
            <person name="Hoff K.J."/>
            <person name="Prost S."/>
        </authorList>
    </citation>
    <scope>NUCLEOTIDE SEQUENCE</scope>
</reference>
<reference evidence="9" key="2">
    <citation type="submission" date="2020-06" db="EMBL/GenBank/DDBJ databases">
        <authorList>
            <person name="Sheffer M."/>
        </authorList>
    </citation>
    <scope>NUCLEOTIDE SEQUENCE</scope>
</reference>
<feature type="binding site" evidence="7">
    <location>
        <position position="357"/>
    </location>
    <ligand>
        <name>ATP</name>
        <dbReference type="ChEBI" id="CHEBI:30616"/>
    </ligand>
</feature>
<keyword evidence="6 7" id="KW-0067">ATP-binding</keyword>
<dbReference type="InterPro" id="IPR017441">
    <property type="entry name" value="Protein_kinase_ATP_BS"/>
</dbReference>
<dbReference type="AlphaFoldDB" id="A0A8T0EKS4"/>
<dbReference type="PROSITE" id="PS00107">
    <property type="entry name" value="PROTEIN_KINASE_ATP"/>
    <property type="match status" value="1"/>
</dbReference>
<protein>
    <submittedName>
        <fullName evidence="9">Cell division control protein 2 like protein</fullName>
    </submittedName>
</protein>
<proteinExistence type="inferred from homology"/>
<keyword evidence="4 7" id="KW-0547">Nucleotide-binding</keyword>
<dbReference type="InterPro" id="IPR008271">
    <property type="entry name" value="Ser/Thr_kinase_AS"/>
</dbReference>
<dbReference type="PROSITE" id="PS00108">
    <property type="entry name" value="PROTEIN_KINASE_ST"/>
    <property type="match status" value="2"/>
</dbReference>
<evidence type="ECO:0000313" key="10">
    <source>
        <dbReference type="Proteomes" id="UP000807504"/>
    </source>
</evidence>